<reference evidence="5 6" key="1">
    <citation type="journal article" date="2013" name="Curr. Biol.">
        <title>The Genome of the Foraminiferan Reticulomyxa filosa.</title>
        <authorList>
            <person name="Glockner G."/>
            <person name="Hulsmann N."/>
            <person name="Schleicher M."/>
            <person name="Noegel A.A."/>
            <person name="Eichinger L."/>
            <person name="Gallinger C."/>
            <person name="Pawlowski J."/>
            <person name="Sierra R."/>
            <person name="Euteneuer U."/>
            <person name="Pillet L."/>
            <person name="Moustafa A."/>
            <person name="Platzer M."/>
            <person name="Groth M."/>
            <person name="Szafranski K."/>
            <person name="Schliwa M."/>
        </authorList>
    </citation>
    <scope>NUCLEOTIDE SEQUENCE [LARGE SCALE GENOMIC DNA]</scope>
</reference>
<dbReference type="PROSITE" id="PS51682">
    <property type="entry name" value="SAM_OMT_I"/>
    <property type="match status" value="1"/>
</dbReference>
<proteinExistence type="inferred from homology"/>
<evidence type="ECO:0000313" key="6">
    <source>
        <dbReference type="Proteomes" id="UP000023152"/>
    </source>
</evidence>
<keyword evidence="1 5" id="KW-0489">Methyltransferase</keyword>
<dbReference type="EMBL" id="ASPP01009235">
    <property type="protein sequence ID" value="ETO24403.1"/>
    <property type="molecule type" value="Genomic_DNA"/>
</dbReference>
<keyword evidence="2 5" id="KW-0808">Transferase</keyword>
<dbReference type="InterPro" id="IPR050362">
    <property type="entry name" value="Cation-dep_OMT"/>
</dbReference>
<evidence type="ECO:0000313" key="5">
    <source>
        <dbReference type="EMBL" id="ETO24403.1"/>
    </source>
</evidence>
<dbReference type="PANTHER" id="PTHR10509">
    <property type="entry name" value="O-METHYLTRANSFERASE-RELATED"/>
    <property type="match status" value="1"/>
</dbReference>
<dbReference type="AlphaFoldDB" id="X6NEU8"/>
<accession>X6NEU8</accession>
<dbReference type="GO" id="GO:0008171">
    <property type="term" value="F:O-methyltransferase activity"/>
    <property type="evidence" value="ECO:0007669"/>
    <property type="project" value="InterPro"/>
</dbReference>
<evidence type="ECO:0000256" key="2">
    <source>
        <dbReference type="ARBA" id="ARBA00022679"/>
    </source>
</evidence>
<dbReference type="GO" id="GO:0032259">
    <property type="term" value="P:methylation"/>
    <property type="evidence" value="ECO:0007669"/>
    <property type="project" value="UniProtKB-KW"/>
</dbReference>
<gene>
    <name evidence="5" type="ORF">RFI_12748</name>
</gene>
<dbReference type="OrthoDB" id="10251242at2759"/>
<evidence type="ECO:0000256" key="1">
    <source>
        <dbReference type="ARBA" id="ARBA00022603"/>
    </source>
</evidence>
<comment type="similarity">
    <text evidence="4">Belongs to the class I-like SAM-binding methyltransferase superfamily. Cation-dependent O-methyltransferase family.</text>
</comment>
<dbReference type="GO" id="GO:0008757">
    <property type="term" value="F:S-adenosylmethionine-dependent methyltransferase activity"/>
    <property type="evidence" value="ECO:0007669"/>
    <property type="project" value="TreeGrafter"/>
</dbReference>
<dbReference type="Proteomes" id="UP000023152">
    <property type="component" value="Unassembled WGS sequence"/>
</dbReference>
<dbReference type="Gene3D" id="3.40.50.150">
    <property type="entry name" value="Vaccinia Virus protein VP39"/>
    <property type="match status" value="1"/>
</dbReference>
<dbReference type="SUPFAM" id="SSF53335">
    <property type="entry name" value="S-adenosyl-L-methionine-dependent methyltransferases"/>
    <property type="match status" value="1"/>
</dbReference>
<dbReference type="InterPro" id="IPR002935">
    <property type="entry name" value="SAM_O-MeTrfase"/>
</dbReference>
<evidence type="ECO:0000256" key="4">
    <source>
        <dbReference type="ARBA" id="ARBA00023453"/>
    </source>
</evidence>
<dbReference type="Pfam" id="PF01596">
    <property type="entry name" value="Methyltransf_3"/>
    <property type="match status" value="1"/>
</dbReference>
<evidence type="ECO:0000256" key="3">
    <source>
        <dbReference type="ARBA" id="ARBA00022691"/>
    </source>
</evidence>
<organism evidence="5 6">
    <name type="scientific">Reticulomyxa filosa</name>
    <dbReference type="NCBI Taxonomy" id="46433"/>
    <lineage>
        <taxon>Eukaryota</taxon>
        <taxon>Sar</taxon>
        <taxon>Rhizaria</taxon>
        <taxon>Retaria</taxon>
        <taxon>Foraminifera</taxon>
        <taxon>Monothalamids</taxon>
        <taxon>Reticulomyxidae</taxon>
        <taxon>Reticulomyxa</taxon>
    </lineage>
</organism>
<sequence length="185" mass="20704">MSLVKLTTRFVAGAGARVTFLRHSKNSQWIKRGFVGLTTEGNVKNGTIGTDIKITDAGLRDYLNQKGNREIKAFEEITKETEKRFPKEAMMVTDLAQLYFFRWLISTLNVKKAIEVGVFTGSSSLAIANGLPKDGKLIAIDISDEYTKVARDFWKKEGVNGKVDLRIELTNNNSEIGTFDFAFID</sequence>
<keyword evidence="6" id="KW-1185">Reference proteome</keyword>
<dbReference type="PANTHER" id="PTHR10509:SF14">
    <property type="entry name" value="CAFFEOYL-COA O-METHYLTRANSFERASE 3-RELATED"/>
    <property type="match status" value="1"/>
</dbReference>
<comment type="caution">
    <text evidence="5">The sequence shown here is derived from an EMBL/GenBank/DDBJ whole genome shotgun (WGS) entry which is preliminary data.</text>
</comment>
<keyword evidence="3" id="KW-0949">S-adenosyl-L-methionine</keyword>
<protein>
    <submittedName>
        <fullName evidence="5">O-methyltransferase family protein</fullName>
    </submittedName>
</protein>
<name>X6NEU8_RETFI</name>
<dbReference type="InterPro" id="IPR029063">
    <property type="entry name" value="SAM-dependent_MTases_sf"/>
</dbReference>
<feature type="non-terminal residue" evidence="5">
    <location>
        <position position="185"/>
    </location>
</feature>